<gene>
    <name evidence="7" type="ORF">HER31_08330</name>
</gene>
<keyword evidence="8" id="KW-1185">Reference proteome</keyword>
<evidence type="ECO:0000313" key="8">
    <source>
        <dbReference type="Proteomes" id="UP000501602"/>
    </source>
</evidence>
<dbReference type="InterPro" id="IPR001020">
    <property type="entry name" value="PTS_HPr_His_P_site"/>
</dbReference>
<dbReference type="InterPro" id="IPR000032">
    <property type="entry name" value="HPr-like"/>
</dbReference>
<evidence type="ECO:0000256" key="4">
    <source>
        <dbReference type="ARBA" id="ARBA00022597"/>
    </source>
</evidence>
<dbReference type="NCBIfam" id="TIGR01003">
    <property type="entry name" value="PTS_HPr_family"/>
    <property type="match status" value="1"/>
</dbReference>
<dbReference type="EMBL" id="CP051180">
    <property type="protein sequence ID" value="QIZ76878.1"/>
    <property type="molecule type" value="Genomic_DNA"/>
</dbReference>
<dbReference type="Gene3D" id="3.30.1340.10">
    <property type="entry name" value="HPr-like"/>
    <property type="match status" value="1"/>
</dbReference>
<evidence type="ECO:0000256" key="5">
    <source>
        <dbReference type="ARBA" id="ARBA00033055"/>
    </source>
</evidence>
<dbReference type="Pfam" id="PF00381">
    <property type="entry name" value="PTS-HPr"/>
    <property type="match status" value="1"/>
</dbReference>
<evidence type="ECO:0000259" key="6">
    <source>
        <dbReference type="PROSITE" id="PS51350"/>
    </source>
</evidence>
<accession>A0A6H1UDG1</accession>
<dbReference type="RefSeq" id="WP_168660139.1">
    <property type="nucleotide sequence ID" value="NZ_CP051180.1"/>
</dbReference>
<comment type="function">
    <text evidence="1">General (non sugar-specific) component of the phosphoenolpyruvate-dependent sugar phosphotransferase system (sugar PTS). This major carbohydrate active-transport system catalyzes the phosphorylation of incoming sugar substrates concomitantly with their translocation across the cell membrane. The phosphoryl group from phosphoenolpyruvate (PEP) is transferred to the phosphoryl carrier protein HPr by enzyme I. Phospho-HPr then transfers it to the PTS EIIA domain.</text>
</comment>
<reference evidence="7 8" key="1">
    <citation type="submission" date="2020-04" db="EMBL/GenBank/DDBJ databases">
        <title>Ferrimonas sp. S7 isolated from sea water.</title>
        <authorList>
            <person name="Bae S.S."/>
            <person name="Baek K."/>
        </authorList>
    </citation>
    <scope>NUCLEOTIDE SEQUENCE [LARGE SCALE GENOMIC DNA]</scope>
    <source>
        <strain evidence="7 8">S7</strain>
    </source>
</reference>
<evidence type="ECO:0000256" key="3">
    <source>
        <dbReference type="ARBA" id="ARBA00022448"/>
    </source>
</evidence>
<protein>
    <recommendedName>
        <fullName evidence="2">Phosphocarrier protein HPr</fullName>
    </recommendedName>
    <alternativeName>
        <fullName evidence="5">Histidine-containing protein</fullName>
    </alternativeName>
</protein>
<proteinExistence type="predicted"/>
<sequence length="85" mass="9428">MYQRQITITAPHGIHTRPAALLVRKAQQFKSEIVVACQGEQANAKSLFRLQMLNLSHGAEVNLSADGEDEQQAVEELVQLLETLT</sequence>
<dbReference type="PROSITE" id="PS00369">
    <property type="entry name" value="PTS_HPR_HIS"/>
    <property type="match status" value="1"/>
</dbReference>
<dbReference type="InterPro" id="IPR050399">
    <property type="entry name" value="HPr"/>
</dbReference>
<keyword evidence="3" id="KW-0813">Transport</keyword>
<keyword evidence="4" id="KW-0762">Sugar transport</keyword>
<dbReference type="SUPFAM" id="SSF55594">
    <property type="entry name" value="HPr-like"/>
    <property type="match status" value="1"/>
</dbReference>
<dbReference type="AlphaFoldDB" id="A0A6H1UDG1"/>
<dbReference type="PANTHER" id="PTHR33705">
    <property type="entry name" value="PHOSPHOCARRIER PROTEIN HPR"/>
    <property type="match status" value="1"/>
</dbReference>
<organism evidence="7 8">
    <name type="scientific">Ferrimonas lipolytica</name>
    <dbReference type="NCBI Taxonomy" id="2724191"/>
    <lineage>
        <taxon>Bacteria</taxon>
        <taxon>Pseudomonadati</taxon>
        <taxon>Pseudomonadota</taxon>
        <taxon>Gammaproteobacteria</taxon>
        <taxon>Alteromonadales</taxon>
        <taxon>Ferrimonadaceae</taxon>
        <taxon>Ferrimonas</taxon>
    </lineage>
</organism>
<name>A0A6H1UDG1_9GAMM</name>
<dbReference type="KEGG" id="fes:HER31_08330"/>
<dbReference type="InterPro" id="IPR035895">
    <property type="entry name" value="HPr-like_sf"/>
</dbReference>
<feature type="domain" description="HPr" evidence="6">
    <location>
        <begin position="1"/>
        <end position="85"/>
    </location>
</feature>
<evidence type="ECO:0000256" key="1">
    <source>
        <dbReference type="ARBA" id="ARBA00003681"/>
    </source>
</evidence>
<dbReference type="CDD" id="cd00367">
    <property type="entry name" value="PTS-HPr_like"/>
    <property type="match status" value="1"/>
</dbReference>
<evidence type="ECO:0000256" key="2">
    <source>
        <dbReference type="ARBA" id="ARBA00020422"/>
    </source>
</evidence>
<dbReference type="Proteomes" id="UP000501602">
    <property type="component" value="Chromosome"/>
</dbReference>
<evidence type="ECO:0000313" key="7">
    <source>
        <dbReference type="EMBL" id="QIZ76878.1"/>
    </source>
</evidence>
<dbReference type="PROSITE" id="PS51350">
    <property type="entry name" value="PTS_HPR_DOM"/>
    <property type="match status" value="1"/>
</dbReference>
<dbReference type="PRINTS" id="PR00107">
    <property type="entry name" value="PHOSPHOCPHPR"/>
</dbReference>
<dbReference type="PANTHER" id="PTHR33705:SF1">
    <property type="entry name" value="PHOSPHOCARRIER PROTEIN HPR"/>
    <property type="match status" value="1"/>
</dbReference>